<dbReference type="InterPro" id="IPR050223">
    <property type="entry name" value="D-isomer_2-hydroxyacid_DH"/>
</dbReference>
<evidence type="ECO:0000313" key="6">
    <source>
        <dbReference type="Proteomes" id="UP001501410"/>
    </source>
</evidence>
<dbReference type="PROSITE" id="PS00670">
    <property type="entry name" value="D_2_HYDROXYACID_DH_2"/>
    <property type="match status" value="1"/>
</dbReference>
<dbReference type="RefSeq" id="WP_344822804.1">
    <property type="nucleotide sequence ID" value="NZ_BAABEZ010000004.1"/>
</dbReference>
<protein>
    <submittedName>
        <fullName evidence="5">2-hydroxyacid dehydrogenase</fullName>
    </submittedName>
</protein>
<dbReference type="Gene3D" id="3.40.50.720">
    <property type="entry name" value="NAD(P)-binding Rossmann-like Domain"/>
    <property type="match status" value="2"/>
</dbReference>
<dbReference type="SUPFAM" id="SSF51735">
    <property type="entry name" value="NAD(P)-binding Rossmann-fold domains"/>
    <property type="match status" value="1"/>
</dbReference>
<comment type="similarity">
    <text evidence="2">Belongs to the D-isomer specific 2-hydroxyacid dehydrogenase family.</text>
</comment>
<dbReference type="InterPro" id="IPR006139">
    <property type="entry name" value="D-isomer_2_OHA_DH_cat_dom"/>
</dbReference>
<dbReference type="SUPFAM" id="SSF52283">
    <property type="entry name" value="Formate/glycerate dehydrogenase catalytic domain-like"/>
    <property type="match status" value="1"/>
</dbReference>
<evidence type="ECO:0000259" key="3">
    <source>
        <dbReference type="Pfam" id="PF00389"/>
    </source>
</evidence>
<evidence type="ECO:0000256" key="2">
    <source>
        <dbReference type="RuleBase" id="RU003719"/>
    </source>
</evidence>
<feature type="domain" description="D-isomer specific 2-hydroxyacid dehydrogenase NAD-binding" evidence="4">
    <location>
        <begin position="109"/>
        <end position="291"/>
    </location>
</feature>
<keyword evidence="1 2" id="KW-0560">Oxidoreductase</keyword>
<reference evidence="6" key="1">
    <citation type="journal article" date="2019" name="Int. J. Syst. Evol. Microbiol.">
        <title>The Global Catalogue of Microorganisms (GCM) 10K type strain sequencing project: providing services to taxonomists for standard genome sequencing and annotation.</title>
        <authorList>
            <consortium name="The Broad Institute Genomics Platform"/>
            <consortium name="The Broad Institute Genome Sequencing Center for Infectious Disease"/>
            <person name="Wu L."/>
            <person name="Ma J."/>
        </authorList>
    </citation>
    <scope>NUCLEOTIDE SEQUENCE [LARGE SCALE GENOMIC DNA]</scope>
    <source>
        <strain evidence="6">JCM 31921</strain>
    </source>
</reference>
<dbReference type="PANTHER" id="PTHR10996">
    <property type="entry name" value="2-HYDROXYACID DEHYDROGENASE-RELATED"/>
    <property type="match status" value="1"/>
</dbReference>
<sequence>MDRKGKVLIAAPVHDVLTTGLAAAGYELVWSEQISQEEAFRLLPECVGVITSTRLQLNRELIDAAPMLEFIGRMGSGMEVIDVAYADQKGIRCIGSPEGNCNAVAEHAMGMLLSLTKRITKSFSEVRSGLWLRDENRGMELEGKTVGIIGFGHTGSAFAKLLSAFNMRILAYDKYHPVAATTNITPCNSLEPVFREADIISFHVPQQEDTHHLFNREFATAMQKPFILLNTSRGTVVDSELLPGLLQSGKMTALGLDVWEEEPLSKMSAKLRIVFNELITLPNVVITPHIAGYSVEALFKMSDILLKRII</sequence>
<dbReference type="InterPro" id="IPR036291">
    <property type="entry name" value="NAD(P)-bd_dom_sf"/>
</dbReference>
<dbReference type="Proteomes" id="UP001501410">
    <property type="component" value="Unassembled WGS sequence"/>
</dbReference>
<evidence type="ECO:0000256" key="1">
    <source>
        <dbReference type="ARBA" id="ARBA00023002"/>
    </source>
</evidence>
<evidence type="ECO:0000313" key="5">
    <source>
        <dbReference type="EMBL" id="GAA4450819.1"/>
    </source>
</evidence>
<organism evidence="5 6">
    <name type="scientific">Rurimicrobium arvi</name>
    <dbReference type="NCBI Taxonomy" id="2049916"/>
    <lineage>
        <taxon>Bacteria</taxon>
        <taxon>Pseudomonadati</taxon>
        <taxon>Bacteroidota</taxon>
        <taxon>Chitinophagia</taxon>
        <taxon>Chitinophagales</taxon>
        <taxon>Chitinophagaceae</taxon>
        <taxon>Rurimicrobium</taxon>
    </lineage>
</organism>
<name>A0ABP8MJV0_9BACT</name>
<gene>
    <name evidence="5" type="ORF">GCM10023092_07380</name>
</gene>
<accession>A0ABP8MJV0</accession>
<comment type="caution">
    <text evidence="5">The sequence shown here is derived from an EMBL/GenBank/DDBJ whole genome shotgun (WGS) entry which is preliminary data.</text>
</comment>
<proteinExistence type="inferred from homology"/>
<dbReference type="Pfam" id="PF00389">
    <property type="entry name" value="2-Hacid_dh"/>
    <property type="match status" value="1"/>
</dbReference>
<dbReference type="Pfam" id="PF02826">
    <property type="entry name" value="2-Hacid_dh_C"/>
    <property type="match status" value="1"/>
</dbReference>
<feature type="domain" description="D-isomer specific 2-hydroxyacid dehydrogenase catalytic" evidence="3">
    <location>
        <begin position="8"/>
        <end position="309"/>
    </location>
</feature>
<dbReference type="InterPro" id="IPR029753">
    <property type="entry name" value="D-isomer_DH_CS"/>
</dbReference>
<dbReference type="InterPro" id="IPR006140">
    <property type="entry name" value="D-isomer_DH_NAD-bd"/>
</dbReference>
<dbReference type="EMBL" id="BAABEZ010000004">
    <property type="protein sequence ID" value="GAA4450819.1"/>
    <property type="molecule type" value="Genomic_DNA"/>
</dbReference>
<evidence type="ECO:0000259" key="4">
    <source>
        <dbReference type="Pfam" id="PF02826"/>
    </source>
</evidence>
<keyword evidence="6" id="KW-1185">Reference proteome</keyword>